<dbReference type="AlphaFoldDB" id="A0A1R2AU78"/>
<dbReference type="Pfam" id="PF00240">
    <property type="entry name" value="ubiquitin"/>
    <property type="match status" value="1"/>
</dbReference>
<dbReference type="InterPro" id="IPR000626">
    <property type="entry name" value="Ubiquitin-like_dom"/>
</dbReference>
<dbReference type="SMART" id="SM00213">
    <property type="entry name" value="UBQ"/>
    <property type="match status" value="1"/>
</dbReference>
<sequence length="217" mass="24839">MKIYVKTLTGKTIKLDVESSDSIENIKSKIFDSEGIPTYQQRLIFVGKQLEDGRCLADYNIPKEASLYLVLRLRGGFISPFCFNSLDKANRIERDSSTSGNTNSWRFYSGGINFVGKCQNIVCMAYNQDAISQNGYGVFDIRFVIEETVCPLCKEILHNVDNVIFNYCKWEVKGKKNERNAKTIRYSDCSSDFTKWVTFQGDINVGWQCLTITVTRY</sequence>
<dbReference type="EMBL" id="MPUH01001408">
    <property type="protein sequence ID" value="OMJ67960.1"/>
    <property type="molecule type" value="Genomic_DNA"/>
</dbReference>
<evidence type="ECO:0000313" key="2">
    <source>
        <dbReference type="EMBL" id="OMJ67960.1"/>
    </source>
</evidence>
<dbReference type="Gene3D" id="3.10.20.90">
    <property type="entry name" value="Phosphatidylinositol 3-kinase Catalytic Subunit, Chain A, domain 1"/>
    <property type="match status" value="1"/>
</dbReference>
<dbReference type="OrthoDB" id="428577at2759"/>
<dbReference type="PROSITE" id="PS50053">
    <property type="entry name" value="UBIQUITIN_2"/>
    <property type="match status" value="1"/>
</dbReference>
<evidence type="ECO:0000313" key="3">
    <source>
        <dbReference type="Proteomes" id="UP000187209"/>
    </source>
</evidence>
<dbReference type="SUPFAM" id="SSF54236">
    <property type="entry name" value="Ubiquitin-like"/>
    <property type="match status" value="1"/>
</dbReference>
<gene>
    <name evidence="2" type="ORF">SteCoe_34737</name>
</gene>
<dbReference type="PROSITE" id="PS00299">
    <property type="entry name" value="UBIQUITIN_1"/>
    <property type="match status" value="1"/>
</dbReference>
<dbReference type="Proteomes" id="UP000187209">
    <property type="component" value="Unassembled WGS sequence"/>
</dbReference>
<protein>
    <recommendedName>
        <fullName evidence="1">Ubiquitin-like domain-containing protein</fullName>
    </recommendedName>
</protein>
<feature type="domain" description="Ubiquitin-like" evidence="1">
    <location>
        <begin position="1"/>
        <end position="76"/>
    </location>
</feature>
<evidence type="ECO:0000259" key="1">
    <source>
        <dbReference type="PROSITE" id="PS50053"/>
    </source>
</evidence>
<dbReference type="InterPro" id="IPR019956">
    <property type="entry name" value="Ubiquitin_dom"/>
</dbReference>
<dbReference type="InterPro" id="IPR029071">
    <property type="entry name" value="Ubiquitin-like_domsf"/>
</dbReference>
<dbReference type="FunFam" id="3.10.20.90:FF:000160">
    <property type="entry name" value="Polyubiquitin-C"/>
    <property type="match status" value="1"/>
</dbReference>
<dbReference type="InterPro" id="IPR050158">
    <property type="entry name" value="Ubiquitin_ubiquitin-like"/>
</dbReference>
<name>A0A1R2AU78_9CILI</name>
<organism evidence="2 3">
    <name type="scientific">Stentor coeruleus</name>
    <dbReference type="NCBI Taxonomy" id="5963"/>
    <lineage>
        <taxon>Eukaryota</taxon>
        <taxon>Sar</taxon>
        <taxon>Alveolata</taxon>
        <taxon>Ciliophora</taxon>
        <taxon>Postciliodesmatophora</taxon>
        <taxon>Heterotrichea</taxon>
        <taxon>Heterotrichida</taxon>
        <taxon>Stentoridae</taxon>
        <taxon>Stentor</taxon>
    </lineage>
</organism>
<dbReference type="PANTHER" id="PTHR10666">
    <property type="entry name" value="UBIQUITIN"/>
    <property type="match status" value="1"/>
</dbReference>
<accession>A0A1R2AU78</accession>
<keyword evidence="3" id="KW-1185">Reference proteome</keyword>
<proteinExistence type="predicted"/>
<reference evidence="2 3" key="1">
    <citation type="submission" date="2016-11" db="EMBL/GenBank/DDBJ databases">
        <title>The macronuclear genome of Stentor coeruleus: a giant cell with tiny introns.</title>
        <authorList>
            <person name="Slabodnick M."/>
            <person name="Ruby J.G."/>
            <person name="Reiff S.B."/>
            <person name="Swart E.C."/>
            <person name="Gosai S."/>
            <person name="Prabakaran S."/>
            <person name="Witkowska E."/>
            <person name="Larue G.E."/>
            <person name="Fisher S."/>
            <person name="Freeman R.M."/>
            <person name="Gunawardena J."/>
            <person name="Chu W."/>
            <person name="Stover N.A."/>
            <person name="Gregory B.D."/>
            <person name="Nowacki M."/>
            <person name="Derisi J."/>
            <person name="Roy S.W."/>
            <person name="Marshall W.F."/>
            <person name="Sood P."/>
        </authorList>
    </citation>
    <scope>NUCLEOTIDE SEQUENCE [LARGE SCALE GENOMIC DNA]</scope>
    <source>
        <strain evidence="2">WM001</strain>
    </source>
</reference>
<dbReference type="PRINTS" id="PR00348">
    <property type="entry name" value="UBIQUITIN"/>
</dbReference>
<dbReference type="InterPro" id="IPR019954">
    <property type="entry name" value="Ubiquitin_CS"/>
</dbReference>
<comment type="caution">
    <text evidence="2">The sequence shown here is derived from an EMBL/GenBank/DDBJ whole genome shotgun (WGS) entry which is preliminary data.</text>
</comment>